<keyword evidence="2" id="KW-1185">Reference proteome</keyword>
<evidence type="ECO:0000313" key="1">
    <source>
        <dbReference type="EMBL" id="KIO24492.1"/>
    </source>
</evidence>
<dbReference type="Proteomes" id="UP000054248">
    <property type="component" value="Unassembled WGS sequence"/>
</dbReference>
<proteinExistence type="predicted"/>
<dbReference type="EMBL" id="KN823060">
    <property type="protein sequence ID" value="KIO24492.1"/>
    <property type="molecule type" value="Genomic_DNA"/>
</dbReference>
<dbReference type="HOGENOM" id="CLU_1442060_0_0_1"/>
<reference evidence="2" key="2">
    <citation type="submission" date="2015-01" db="EMBL/GenBank/DDBJ databases">
        <title>Evolutionary Origins and Diversification of the Mycorrhizal Mutualists.</title>
        <authorList>
            <consortium name="DOE Joint Genome Institute"/>
            <consortium name="Mycorrhizal Genomics Consortium"/>
            <person name="Kohler A."/>
            <person name="Kuo A."/>
            <person name="Nagy L.G."/>
            <person name="Floudas D."/>
            <person name="Copeland A."/>
            <person name="Barry K.W."/>
            <person name="Cichocki N."/>
            <person name="Veneault-Fourrey C."/>
            <person name="LaButti K."/>
            <person name="Lindquist E.A."/>
            <person name="Lipzen A."/>
            <person name="Lundell T."/>
            <person name="Morin E."/>
            <person name="Murat C."/>
            <person name="Riley R."/>
            <person name="Ohm R."/>
            <person name="Sun H."/>
            <person name="Tunlid A."/>
            <person name="Henrissat B."/>
            <person name="Grigoriev I.V."/>
            <person name="Hibbett D.S."/>
            <person name="Martin F."/>
        </authorList>
    </citation>
    <scope>NUCLEOTIDE SEQUENCE [LARGE SCALE GENOMIC DNA]</scope>
    <source>
        <strain evidence="2">MUT 4182</strain>
    </source>
</reference>
<accession>A0A0C3LSY8</accession>
<organism evidence="1 2">
    <name type="scientific">Tulasnella calospora MUT 4182</name>
    <dbReference type="NCBI Taxonomy" id="1051891"/>
    <lineage>
        <taxon>Eukaryota</taxon>
        <taxon>Fungi</taxon>
        <taxon>Dikarya</taxon>
        <taxon>Basidiomycota</taxon>
        <taxon>Agaricomycotina</taxon>
        <taxon>Agaricomycetes</taxon>
        <taxon>Cantharellales</taxon>
        <taxon>Tulasnellaceae</taxon>
        <taxon>Tulasnella</taxon>
    </lineage>
</organism>
<sequence>MPIQRRFELRAGLGIMLSHAQQLPDPQVTGRMHYAVMVEGLRLQNDRAADFCLQQIFPLIILHSYTDRTMPQPNNALVRIHPFDPVIQIPVPADPVEPVPQTTVSSLYRVYQLIEDLSIATTSAIHKTIAGCSIPILSKTSAGNSKYHAKKTALLSPQALSVTFTGHARDPVARVGRVGPDMRVGYAF</sequence>
<evidence type="ECO:0000313" key="2">
    <source>
        <dbReference type="Proteomes" id="UP000054248"/>
    </source>
</evidence>
<reference evidence="1 2" key="1">
    <citation type="submission" date="2014-04" db="EMBL/GenBank/DDBJ databases">
        <authorList>
            <consortium name="DOE Joint Genome Institute"/>
            <person name="Kuo A."/>
            <person name="Girlanda M."/>
            <person name="Perotto S."/>
            <person name="Kohler A."/>
            <person name="Nagy L.G."/>
            <person name="Floudas D."/>
            <person name="Copeland A."/>
            <person name="Barry K.W."/>
            <person name="Cichocki N."/>
            <person name="Veneault-Fourrey C."/>
            <person name="LaButti K."/>
            <person name="Lindquist E.A."/>
            <person name="Lipzen A."/>
            <person name="Lundell T."/>
            <person name="Morin E."/>
            <person name="Murat C."/>
            <person name="Sun H."/>
            <person name="Tunlid A."/>
            <person name="Henrissat B."/>
            <person name="Grigoriev I.V."/>
            <person name="Hibbett D.S."/>
            <person name="Martin F."/>
            <person name="Nordberg H.P."/>
            <person name="Cantor M.N."/>
            <person name="Hua S.X."/>
        </authorList>
    </citation>
    <scope>NUCLEOTIDE SEQUENCE [LARGE SCALE GENOMIC DNA]</scope>
    <source>
        <strain evidence="1 2">MUT 4182</strain>
    </source>
</reference>
<name>A0A0C3LSY8_9AGAM</name>
<protein>
    <submittedName>
        <fullName evidence="1">Uncharacterized protein</fullName>
    </submittedName>
</protein>
<gene>
    <name evidence="1" type="ORF">M407DRAFT_8911</name>
</gene>
<dbReference type="AlphaFoldDB" id="A0A0C3LSY8"/>